<dbReference type="PATRIC" id="fig|1315976.3.peg.2336"/>
<dbReference type="SUPFAM" id="SSF47781">
    <property type="entry name" value="RuvA domain 2-like"/>
    <property type="match status" value="1"/>
</dbReference>
<sequence length="135" mass="14391">MFNARKPAFTVALLLLTGLPPFTFSAQSAERYIINGVPIENVAAEPATAGVASTVENSAHSAASTKTKPAMSPVNINTASVDELDQGLSGIGRRKAEAIVEYRTRHGAFSDVRQLLEVKGIGEGILKKNRERLSL</sequence>
<protein>
    <submittedName>
        <fullName evidence="2">ComE operon protein 1</fullName>
    </submittedName>
</protein>
<dbReference type="HOGENOM" id="CLU_052011_3_1_6"/>
<dbReference type="PANTHER" id="PTHR21180">
    <property type="entry name" value="ENDONUCLEASE/EXONUCLEASE/PHOSPHATASE FAMILY DOMAIN-CONTAINING PROTEIN 1"/>
    <property type="match status" value="1"/>
</dbReference>
<dbReference type="Proteomes" id="UP000014012">
    <property type="component" value="Unassembled WGS sequence"/>
</dbReference>
<organism evidence="2 3">
    <name type="scientific">Plesiomonas shigelloides 302-73</name>
    <dbReference type="NCBI Taxonomy" id="1315976"/>
    <lineage>
        <taxon>Bacteria</taxon>
        <taxon>Pseudomonadati</taxon>
        <taxon>Pseudomonadota</taxon>
        <taxon>Gammaproteobacteria</taxon>
        <taxon>Enterobacterales</taxon>
        <taxon>Enterobacteriaceae</taxon>
        <taxon>Plesiomonas</taxon>
    </lineage>
</organism>
<evidence type="ECO:0000313" key="2">
    <source>
        <dbReference type="EMBL" id="EON88088.1"/>
    </source>
</evidence>
<evidence type="ECO:0000256" key="1">
    <source>
        <dbReference type="SAM" id="SignalP"/>
    </source>
</evidence>
<comment type="caution">
    <text evidence="2">The sequence shown here is derived from an EMBL/GenBank/DDBJ whole genome shotgun (WGS) entry which is preliminary data.</text>
</comment>
<gene>
    <name evidence="2" type="ORF">PLESHI_12365</name>
</gene>
<keyword evidence="3" id="KW-1185">Reference proteome</keyword>
<dbReference type="PANTHER" id="PTHR21180:SF32">
    <property type="entry name" value="ENDONUCLEASE_EXONUCLEASE_PHOSPHATASE FAMILY DOMAIN-CONTAINING PROTEIN 1"/>
    <property type="match status" value="1"/>
</dbReference>
<dbReference type="InterPro" id="IPR010994">
    <property type="entry name" value="RuvA_2-like"/>
</dbReference>
<dbReference type="Pfam" id="PF12836">
    <property type="entry name" value="HHH_3"/>
    <property type="match status" value="1"/>
</dbReference>
<dbReference type="STRING" id="703.SAMEA2665130_02031"/>
<accession>R8AP36</accession>
<dbReference type="GO" id="GO:0015627">
    <property type="term" value="C:type II protein secretion system complex"/>
    <property type="evidence" value="ECO:0007669"/>
    <property type="project" value="TreeGrafter"/>
</dbReference>
<dbReference type="Gene3D" id="1.10.150.320">
    <property type="entry name" value="Photosystem II 12 kDa extrinsic protein"/>
    <property type="match status" value="1"/>
</dbReference>
<reference evidence="2 3" key="1">
    <citation type="journal article" date="2013" name="Genome Announc.">
        <title>Genome Sequence of Plesiomonas shigelloides Strain 302-73 (Serotype O1).</title>
        <authorList>
            <person name="Pique N."/>
            <person name="Aquilini E."/>
            <person name="Alioto T."/>
            <person name="Minana-Galbis D."/>
            <person name="Tomas J.M."/>
        </authorList>
    </citation>
    <scope>NUCLEOTIDE SEQUENCE [LARGE SCALE GENOMIC DNA]</scope>
    <source>
        <strain evidence="2 3">302-73</strain>
    </source>
</reference>
<feature type="chain" id="PRO_5004451953" evidence="1">
    <location>
        <begin position="26"/>
        <end position="135"/>
    </location>
</feature>
<name>R8AP36_PLESH</name>
<dbReference type="NCBIfam" id="TIGR00426">
    <property type="entry name" value="competence protein ComEA helix-hairpin-helix repeat region"/>
    <property type="match status" value="1"/>
</dbReference>
<dbReference type="AlphaFoldDB" id="R8AP36"/>
<dbReference type="GO" id="GO:0015628">
    <property type="term" value="P:protein secretion by the type II secretion system"/>
    <property type="evidence" value="ECO:0007669"/>
    <property type="project" value="TreeGrafter"/>
</dbReference>
<dbReference type="InterPro" id="IPR051675">
    <property type="entry name" value="Endo/Exo/Phosphatase_dom_1"/>
</dbReference>
<dbReference type="EMBL" id="AQQO01000355">
    <property type="protein sequence ID" value="EON88088.1"/>
    <property type="molecule type" value="Genomic_DNA"/>
</dbReference>
<proteinExistence type="predicted"/>
<feature type="signal peptide" evidence="1">
    <location>
        <begin position="1"/>
        <end position="25"/>
    </location>
</feature>
<dbReference type="InterPro" id="IPR004509">
    <property type="entry name" value="Competence_ComEA_HhH"/>
</dbReference>
<evidence type="ECO:0000313" key="3">
    <source>
        <dbReference type="Proteomes" id="UP000014012"/>
    </source>
</evidence>
<keyword evidence="1" id="KW-0732">Signal</keyword>